<dbReference type="GO" id="GO:0046872">
    <property type="term" value="F:metal ion binding"/>
    <property type="evidence" value="ECO:0007669"/>
    <property type="project" value="UniProtKB-KW"/>
</dbReference>
<protein>
    <recommendedName>
        <fullName evidence="4">HD Cas3-type domain-containing protein</fullName>
    </recommendedName>
</protein>
<dbReference type="InterPro" id="IPR006674">
    <property type="entry name" value="HD_domain"/>
</dbReference>
<name>X1NK25_9ZZZZ</name>
<proteinExistence type="predicted"/>
<dbReference type="SUPFAM" id="SSF109604">
    <property type="entry name" value="HD-domain/PDEase-like"/>
    <property type="match status" value="1"/>
</dbReference>
<dbReference type="Gene3D" id="1.10.3210.30">
    <property type="match status" value="1"/>
</dbReference>
<reference evidence="5" key="1">
    <citation type="journal article" date="2014" name="Front. Microbiol.">
        <title>High frequency of phylogenetically diverse reductive dehalogenase-homologous genes in deep subseafloor sedimentary metagenomes.</title>
        <authorList>
            <person name="Kawai M."/>
            <person name="Futagami T."/>
            <person name="Toyoda A."/>
            <person name="Takaki Y."/>
            <person name="Nishi S."/>
            <person name="Hori S."/>
            <person name="Arai W."/>
            <person name="Tsubouchi T."/>
            <person name="Morono Y."/>
            <person name="Uchiyama I."/>
            <person name="Ito T."/>
            <person name="Fujiyama A."/>
            <person name="Inagaki F."/>
            <person name="Takami H."/>
        </authorList>
    </citation>
    <scope>NUCLEOTIDE SEQUENCE</scope>
    <source>
        <strain evidence="5">Expedition CK06-06</strain>
    </source>
</reference>
<comment type="caution">
    <text evidence="5">The sequence shown here is derived from an EMBL/GenBank/DDBJ whole genome shotgun (WGS) entry which is preliminary data.</text>
</comment>
<sequence>MLLAKPDESLIKHTKNALKVFSSLRKAYSKAPSICGVPHLWDNLFFAVFLHDFGKAAKGFQDELQTGKRWKYRHEILSAGFVSAIDLPEKDKNAISLAIITHHKDIKELREKYATFPEDNPGYQRYQEKLKELNIRELNNFLDYIPEFSSKYLGTKLTNYHHLNTYENLTDAYSKYVLPYYRAYKMEEWTPLHGNYGIFMKGFLTASDHLSSAGEAKIKKAVKDINKYIKFALPT</sequence>
<dbReference type="Pfam" id="PF01966">
    <property type="entry name" value="HD"/>
    <property type="match status" value="1"/>
</dbReference>
<dbReference type="PROSITE" id="PS51643">
    <property type="entry name" value="HD_CAS3"/>
    <property type="match status" value="1"/>
</dbReference>
<evidence type="ECO:0000256" key="2">
    <source>
        <dbReference type="ARBA" id="ARBA00022801"/>
    </source>
</evidence>
<dbReference type="AlphaFoldDB" id="X1NK25"/>
<keyword evidence="2" id="KW-0378">Hydrolase</keyword>
<evidence type="ECO:0000313" key="5">
    <source>
        <dbReference type="EMBL" id="GAI30566.1"/>
    </source>
</evidence>
<dbReference type="GO" id="GO:0016787">
    <property type="term" value="F:hydrolase activity"/>
    <property type="evidence" value="ECO:0007669"/>
    <property type="project" value="UniProtKB-KW"/>
</dbReference>
<feature type="domain" description="HD Cas3-type" evidence="4">
    <location>
        <begin position="3"/>
        <end position="210"/>
    </location>
</feature>
<dbReference type="NCBIfam" id="TIGR01596">
    <property type="entry name" value="cas3_HD"/>
    <property type="match status" value="1"/>
</dbReference>
<evidence type="ECO:0000256" key="3">
    <source>
        <dbReference type="ARBA" id="ARBA00023118"/>
    </source>
</evidence>
<feature type="non-terminal residue" evidence="5">
    <location>
        <position position="235"/>
    </location>
</feature>
<dbReference type="InterPro" id="IPR038257">
    <property type="entry name" value="CRISPR-assoc_Cas3_HD_sf"/>
</dbReference>
<keyword evidence="1" id="KW-0479">Metal-binding</keyword>
<keyword evidence="3" id="KW-0051">Antiviral defense</keyword>
<gene>
    <name evidence="5" type="ORF">S06H3_26662</name>
</gene>
<dbReference type="InterPro" id="IPR006483">
    <property type="entry name" value="CRISPR-assoc_Cas3_HD"/>
</dbReference>
<evidence type="ECO:0000259" key="4">
    <source>
        <dbReference type="PROSITE" id="PS51643"/>
    </source>
</evidence>
<organism evidence="5">
    <name type="scientific">marine sediment metagenome</name>
    <dbReference type="NCBI Taxonomy" id="412755"/>
    <lineage>
        <taxon>unclassified sequences</taxon>
        <taxon>metagenomes</taxon>
        <taxon>ecological metagenomes</taxon>
    </lineage>
</organism>
<dbReference type="EMBL" id="BARV01015432">
    <property type="protein sequence ID" value="GAI30566.1"/>
    <property type="molecule type" value="Genomic_DNA"/>
</dbReference>
<dbReference type="GO" id="GO:0051607">
    <property type="term" value="P:defense response to virus"/>
    <property type="evidence" value="ECO:0007669"/>
    <property type="project" value="UniProtKB-KW"/>
</dbReference>
<dbReference type="CDD" id="cd09641">
    <property type="entry name" value="Cas3''_I"/>
    <property type="match status" value="1"/>
</dbReference>
<evidence type="ECO:0000256" key="1">
    <source>
        <dbReference type="ARBA" id="ARBA00022723"/>
    </source>
</evidence>
<accession>X1NK25</accession>